<sequence>MAAEPPVAKGNESPSRSEAIRVAPPRYGWGGSNCPDSSAQEEIRSHHHSPNTLYR</sequence>
<evidence type="ECO:0000313" key="2">
    <source>
        <dbReference type="EMBL" id="KAL0345590.1"/>
    </source>
</evidence>
<name>A0AAW2NQ08_SESRA</name>
<evidence type="ECO:0000256" key="1">
    <source>
        <dbReference type="SAM" id="MobiDB-lite"/>
    </source>
</evidence>
<protein>
    <submittedName>
        <fullName evidence="2">Uncharacterized protein</fullName>
    </submittedName>
</protein>
<reference evidence="2" key="1">
    <citation type="submission" date="2020-06" db="EMBL/GenBank/DDBJ databases">
        <authorList>
            <person name="Li T."/>
            <person name="Hu X."/>
            <person name="Zhang T."/>
            <person name="Song X."/>
            <person name="Zhang H."/>
            <person name="Dai N."/>
            <person name="Sheng W."/>
            <person name="Hou X."/>
            <person name="Wei L."/>
        </authorList>
    </citation>
    <scope>NUCLEOTIDE SEQUENCE</scope>
    <source>
        <strain evidence="2">G02</strain>
        <tissue evidence="2">Leaf</tissue>
    </source>
</reference>
<dbReference type="AlphaFoldDB" id="A0AAW2NQ08"/>
<reference evidence="2" key="2">
    <citation type="journal article" date="2024" name="Plant">
        <title>Genomic evolution and insights into agronomic trait innovations of Sesamum species.</title>
        <authorList>
            <person name="Miao H."/>
            <person name="Wang L."/>
            <person name="Qu L."/>
            <person name="Liu H."/>
            <person name="Sun Y."/>
            <person name="Le M."/>
            <person name="Wang Q."/>
            <person name="Wei S."/>
            <person name="Zheng Y."/>
            <person name="Lin W."/>
            <person name="Duan Y."/>
            <person name="Cao H."/>
            <person name="Xiong S."/>
            <person name="Wang X."/>
            <person name="Wei L."/>
            <person name="Li C."/>
            <person name="Ma Q."/>
            <person name="Ju M."/>
            <person name="Zhao R."/>
            <person name="Li G."/>
            <person name="Mu C."/>
            <person name="Tian Q."/>
            <person name="Mei H."/>
            <person name="Zhang T."/>
            <person name="Gao T."/>
            <person name="Zhang H."/>
        </authorList>
    </citation>
    <scope>NUCLEOTIDE SEQUENCE</scope>
    <source>
        <strain evidence="2">G02</strain>
    </source>
</reference>
<comment type="caution">
    <text evidence="2">The sequence shown here is derived from an EMBL/GenBank/DDBJ whole genome shotgun (WGS) entry which is preliminary data.</text>
</comment>
<gene>
    <name evidence="2" type="ORF">Sradi_4390300</name>
</gene>
<proteinExistence type="predicted"/>
<dbReference type="EMBL" id="JACGWJ010000019">
    <property type="protein sequence ID" value="KAL0345590.1"/>
    <property type="molecule type" value="Genomic_DNA"/>
</dbReference>
<organism evidence="2">
    <name type="scientific">Sesamum radiatum</name>
    <name type="common">Black benniseed</name>
    <dbReference type="NCBI Taxonomy" id="300843"/>
    <lineage>
        <taxon>Eukaryota</taxon>
        <taxon>Viridiplantae</taxon>
        <taxon>Streptophyta</taxon>
        <taxon>Embryophyta</taxon>
        <taxon>Tracheophyta</taxon>
        <taxon>Spermatophyta</taxon>
        <taxon>Magnoliopsida</taxon>
        <taxon>eudicotyledons</taxon>
        <taxon>Gunneridae</taxon>
        <taxon>Pentapetalae</taxon>
        <taxon>asterids</taxon>
        <taxon>lamiids</taxon>
        <taxon>Lamiales</taxon>
        <taxon>Pedaliaceae</taxon>
        <taxon>Sesamum</taxon>
    </lineage>
</organism>
<accession>A0AAW2NQ08</accession>
<feature type="region of interest" description="Disordered" evidence="1">
    <location>
        <begin position="1"/>
        <end position="55"/>
    </location>
</feature>